<evidence type="ECO:0000256" key="7">
    <source>
        <dbReference type="SAM" id="MobiDB-lite"/>
    </source>
</evidence>
<keyword evidence="10" id="KW-1185">Reference proteome</keyword>
<gene>
    <name evidence="9" type="ORF">P879_03640</name>
</gene>
<feature type="compositionally biased region" description="Basic residues" evidence="7">
    <location>
        <begin position="1111"/>
        <end position="1120"/>
    </location>
</feature>
<evidence type="ECO:0000313" key="10">
    <source>
        <dbReference type="Proteomes" id="UP000699462"/>
    </source>
</evidence>
<feature type="compositionally biased region" description="Low complexity" evidence="7">
    <location>
        <begin position="1023"/>
        <end position="1034"/>
    </location>
</feature>
<dbReference type="InterPro" id="IPR008984">
    <property type="entry name" value="SMAD_FHA_dom_sf"/>
</dbReference>
<keyword evidence="3" id="KW-0597">Phosphoprotein</keyword>
<feature type="compositionally biased region" description="Polar residues" evidence="7">
    <location>
        <begin position="1130"/>
        <end position="1152"/>
    </location>
</feature>
<evidence type="ECO:0000256" key="5">
    <source>
        <dbReference type="ARBA" id="ARBA00023242"/>
    </source>
</evidence>
<feature type="compositionally biased region" description="Basic residues" evidence="7">
    <location>
        <begin position="1171"/>
        <end position="1180"/>
    </location>
</feature>
<evidence type="ECO:0000256" key="2">
    <source>
        <dbReference type="ARBA" id="ARBA00022499"/>
    </source>
</evidence>
<dbReference type="GO" id="GO:0005634">
    <property type="term" value="C:nucleus"/>
    <property type="evidence" value="ECO:0007669"/>
    <property type="project" value="UniProtKB-SubCell"/>
</dbReference>
<dbReference type="GO" id="GO:0007088">
    <property type="term" value="P:regulation of mitotic nuclear division"/>
    <property type="evidence" value="ECO:0007669"/>
    <property type="project" value="TreeGrafter"/>
</dbReference>
<evidence type="ECO:0000259" key="8">
    <source>
        <dbReference type="PROSITE" id="PS50006"/>
    </source>
</evidence>
<feature type="compositionally biased region" description="Basic residues" evidence="7">
    <location>
        <begin position="333"/>
        <end position="342"/>
    </location>
</feature>
<organism evidence="9 10">
    <name type="scientific">Paragonimus westermani</name>
    <dbReference type="NCBI Taxonomy" id="34504"/>
    <lineage>
        <taxon>Eukaryota</taxon>
        <taxon>Metazoa</taxon>
        <taxon>Spiralia</taxon>
        <taxon>Lophotrochozoa</taxon>
        <taxon>Platyhelminthes</taxon>
        <taxon>Trematoda</taxon>
        <taxon>Digenea</taxon>
        <taxon>Plagiorchiida</taxon>
        <taxon>Troglotremata</taxon>
        <taxon>Troglotrematidae</taxon>
        <taxon>Paragonimus</taxon>
    </lineage>
</organism>
<evidence type="ECO:0000256" key="4">
    <source>
        <dbReference type="ARBA" id="ARBA00022843"/>
    </source>
</evidence>
<feature type="compositionally biased region" description="Polar residues" evidence="7">
    <location>
        <begin position="207"/>
        <end position="226"/>
    </location>
</feature>
<feature type="region of interest" description="Disordered" evidence="7">
    <location>
        <begin position="813"/>
        <end position="836"/>
    </location>
</feature>
<feature type="domain" description="FHA" evidence="8">
    <location>
        <begin position="18"/>
        <end position="74"/>
    </location>
</feature>
<evidence type="ECO:0000256" key="1">
    <source>
        <dbReference type="ARBA" id="ARBA00004123"/>
    </source>
</evidence>
<evidence type="ECO:0000256" key="3">
    <source>
        <dbReference type="ARBA" id="ARBA00022553"/>
    </source>
</evidence>
<feature type="region of interest" description="Disordered" evidence="7">
    <location>
        <begin position="730"/>
        <end position="776"/>
    </location>
</feature>
<feature type="compositionally biased region" description="Polar residues" evidence="7">
    <location>
        <begin position="344"/>
        <end position="353"/>
    </location>
</feature>
<dbReference type="SUPFAM" id="SSF49879">
    <property type="entry name" value="SMAD/FHA domain"/>
    <property type="match status" value="1"/>
</dbReference>
<dbReference type="GO" id="GO:0005694">
    <property type="term" value="C:chromosome"/>
    <property type="evidence" value="ECO:0007669"/>
    <property type="project" value="TreeGrafter"/>
</dbReference>
<dbReference type="Gene3D" id="2.60.200.20">
    <property type="match status" value="1"/>
</dbReference>
<dbReference type="PANTHER" id="PTHR21603">
    <property type="entry name" value="ANTIGEN KI-67-LIKE PROTEIN"/>
    <property type="match status" value="1"/>
</dbReference>
<comment type="subcellular location">
    <subcellularLocation>
        <location evidence="1">Nucleus</location>
    </subcellularLocation>
</comment>
<dbReference type="InterPro" id="IPR029334">
    <property type="entry name" value="PP1-bd"/>
</dbReference>
<feature type="compositionally biased region" description="Low complexity" evidence="7">
    <location>
        <begin position="735"/>
        <end position="760"/>
    </location>
</feature>
<accession>A0A8T0DNP1</accession>
<dbReference type="PROSITE" id="PS50006">
    <property type="entry name" value="FHA_DOMAIN"/>
    <property type="match status" value="1"/>
</dbReference>
<keyword evidence="6" id="KW-0131">Cell cycle</keyword>
<reference evidence="9 10" key="1">
    <citation type="submission" date="2019-07" db="EMBL/GenBank/DDBJ databases">
        <title>Annotation for the trematode Paragonimus westermani.</title>
        <authorList>
            <person name="Choi Y.-J."/>
        </authorList>
    </citation>
    <scope>NUCLEOTIDE SEQUENCE [LARGE SCALE GENOMIC DNA]</scope>
    <source>
        <strain evidence="9">180907_Pwestermani</strain>
    </source>
</reference>
<dbReference type="PANTHER" id="PTHR21603:SF18">
    <property type="entry name" value="ANTIGEN KI-67-LIKE PROTEIN"/>
    <property type="match status" value="1"/>
</dbReference>
<feature type="region of interest" description="Disordered" evidence="7">
    <location>
        <begin position="1083"/>
        <end position="1181"/>
    </location>
</feature>
<name>A0A8T0DNP1_9TREM</name>
<feature type="region of interest" description="Disordered" evidence="7">
    <location>
        <begin position="941"/>
        <end position="1062"/>
    </location>
</feature>
<comment type="caution">
    <text evidence="9">The sequence shown here is derived from an EMBL/GenBank/DDBJ whole genome shotgun (WGS) entry which is preliminary data.</text>
</comment>
<keyword evidence="2" id="KW-1017">Isopeptide bond</keyword>
<feature type="region of interest" description="Disordered" evidence="7">
    <location>
        <begin position="100"/>
        <end position="370"/>
    </location>
</feature>
<dbReference type="Pfam" id="PF15276">
    <property type="entry name" value="PP1_bind"/>
    <property type="match status" value="1"/>
</dbReference>
<evidence type="ECO:0000256" key="6">
    <source>
        <dbReference type="ARBA" id="ARBA00023306"/>
    </source>
</evidence>
<evidence type="ECO:0000313" key="9">
    <source>
        <dbReference type="EMBL" id="KAF8569549.1"/>
    </source>
</evidence>
<dbReference type="AlphaFoldDB" id="A0A8T0DNP1"/>
<dbReference type="EMBL" id="JTDF01001788">
    <property type="protein sequence ID" value="KAF8569549.1"/>
    <property type="molecule type" value="Genomic_DNA"/>
</dbReference>
<feature type="compositionally biased region" description="Polar residues" evidence="7">
    <location>
        <begin position="235"/>
        <end position="245"/>
    </location>
</feature>
<feature type="compositionally biased region" description="Polar residues" evidence="7">
    <location>
        <begin position="311"/>
        <end position="332"/>
    </location>
</feature>
<keyword evidence="5" id="KW-0539">Nucleus</keyword>
<dbReference type="GO" id="GO:0051983">
    <property type="term" value="P:regulation of chromosome segregation"/>
    <property type="evidence" value="ECO:0007669"/>
    <property type="project" value="TreeGrafter"/>
</dbReference>
<sequence>MVLMEMHDWKVVPCCFSNNISRDPSCDISINLPTVAPVHCSLELLNNGLVQATSQLEDKFSMLINGVPLKGSCILSNACLLTAGDRKFRFFYPSSRKSVHFQREGNPSPAATPTAAGDVLSNSQTPQSVARSLKIATPDSMPKVHPTKKFTPKPAPVSPARSPRPVHITPKSTLGTRERYGPVPLRPPPTSPAIQVVRHAPAKSPLKSISSDVSKGRRSNTGTAQVHYTPERRTSGSLRGSNSTFVPKGAKRPNDISSRRNLTSQSPRLNTGLLRSPTPRKLLSPRHPNITTKSPVIGHVPSSVLPLRTVTPVSRSPSSNRKNVSQKNSPHSTSRKSSHKIATHTDTPTLKSTSEFDDKKSLSSVSPSTKTKCVQSQKFRAADVHLACPATTHHNRRNLKRPATARVSMLTENILTAASKRTKGVSFGPALSPEQFDKCLPPSTPVKKGAIPPIVYTPQSLSSPKLRSPTPFVQKPTPMLGEKTPNRTTAGVLFSPSYISTTPNRISGVISQPPTPDTNLLDSVSEYDSIFHSAGANPVATAHYSAPVSKSTLTRQTNIKANCRHSFTLGSTHFLSHYTEQKTLRVPPTTPASVHRYSYNDQCGASKSKLSPLTYSTDNAILSSQTKHGLLVTPSSKSAGQRSTKATPSTTFTAADLFTSNESVSSSAEKIRLPHSSLLLTVKHSPVSTLDSIQWSTAKTSSVTSVGRFRNNLESAVTPRLSGLAGMFGETSEVSSPARGVGRPRSSSASASGKRSSVSVENLVQQSAAKTPSMAGVRRLLKTPKSAMTPRLSGTPKSAMTPRLSGVAGMFEETSGASSPARGVGRPRSSALSGEKRSPVGFLRSIHQAAAKSPRLTGVRRLLKTPVVVKSPRLAGVRQLLKSPQALASPSLSGLKRLLKTPKLCVSPRLSGLADLVPLSPESEKNPAAIGLMLTRKAGRRQTAVSTAASNKPRPNPASSRLVRKRALLNTMSSDSCDILPPKIGKHTSPQAAPVRSTRTGSRKLPKPASSAVARPLTPPTESSRATARNTSRSKPVRAPSIGGASSPPKKPIKTKVGGVSAATEFKPTQKRTPVKNAPLRVTRQRPGLTKVGKSVDKPKEEHSSPTLRGRVLRTKKTSTTKRSVSKTVGPNSTTNITKVVDSPASSVQTKSLRTHRKRKSVPFTKDQAKKPRSTTRTMKKTTALLLSPVHSHVVVSPRRTRAANRVHK</sequence>
<feature type="compositionally biased region" description="Basic and acidic residues" evidence="7">
    <location>
        <begin position="1094"/>
        <end position="1104"/>
    </location>
</feature>
<dbReference type="OrthoDB" id="6288785at2759"/>
<protein>
    <recommendedName>
        <fullName evidence="8">FHA domain-containing protein</fullName>
    </recommendedName>
</protein>
<feature type="compositionally biased region" description="Polar residues" evidence="7">
    <location>
        <begin position="259"/>
        <end position="269"/>
    </location>
</feature>
<keyword evidence="4" id="KW-0832">Ubl conjugation</keyword>
<dbReference type="InterPro" id="IPR000253">
    <property type="entry name" value="FHA_dom"/>
</dbReference>
<feature type="region of interest" description="Disordered" evidence="7">
    <location>
        <begin position="458"/>
        <end position="487"/>
    </location>
</feature>
<feature type="compositionally biased region" description="Polar residues" evidence="7">
    <location>
        <begin position="120"/>
        <end position="130"/>
    </location>
</feature>
<proteinExistence type="predicted"/>
<dbReference type="Proteomes" id="UP000699462">
    <property type="component" value="Unassembled WGS sequence"/>
</dbReference>